<gene>
    <name evidence="1" type="ORF">SAMN04488033_12546</name>
</gene>
<dbReference type="SUPFAM" id="SSF54909">
    <property type="entry name" value="Dimeric alpha+beta barrel"/>
    <property type="match status" value="2"/>
</dbReference>
<protein>
    <recommendedName>
        <fullName evidence="3">Quinol monooxygenase YgiN</fullName>
    </recommendedName>
</protein>
<accession>A0A1I2NW67</accession>
<dbReference type="Proteomes" id="UP000199116">
    <property type="component" value="Unassembled WGS sequence"/>
</dbReference>
<reference evidence="2" key="1">
    <citation type="submission" date="2016-10" db="EMBL/GenBank/DDBJ databases">
        <authorList>
            <person name="Varghese N."/>
            <person name="Submissions S."/>
        </authorList>
    </citation>
    <scope>NUCLEOTIDE SEQUENCE [LARGE SCALE GENOMIC DNA]</scope>
    <source>
        <strain evidence="2">DSM 23515</strain>
    </source>
</reference>
<organism evidence="1 2">
    <name type="scientific">Salegentibacter agarivorans</name>
    <dbReference type="NCBI Taxonomy" id="345907"/>
    <lineage>
        <taxon>Bacteria</taxon>
        <taxon>Pseudomonadati</taxon>
        <taxon>Bacteroidota</taxon>
        <taxon>Flavobacteriia</taxon>
        <taxon>Flavobacteriales</taxon>
        <taxon>Flavobacteriaceae</taxon>
        <taxon>Salegentibacter</taxon>
    </lineage>
</organism>
<evidence type="ECO:0000313" key="1">
    <source>
        <dbReference type="EMBL" id="SFG08175.1"/>
    </source>
</evidence>
<evidence type="ECO:0000313" key="2">
    <source>
        <dbReference type="Proteomes" id="UP000199116"/>
    </source>
</evidence>
<dbReference type="RefSeq" id="WP_177195722.1">
    <property type="nucleotide sequence ID" value="NZ_FOOH01000025.1"/>
</dbReference>
<name>A0A1I2NW67_9FLAO</name>
<dbReference type="Gene3D" id="3.30.70.100">
    <property type="match status" value="2"/>
</dbReference>
<dbReference type="AlphaFoldDB" id="A0A1I2NW67"/>
<dbReference type="InterPro" id="IPR011008">
    <property type="entry name" value="Dimeric_a/b-barrel"/>
</dbReference>
<evidence type="ECO:0008006" key="3">
    <source>
        <dbReference type="Google" id="ProtNLM"/>
    </source>
</evidence>
<keyword evidence="2" id="KW-1185">Reference proteome</keyword>
<dbReference type="EMBL" id="FOOH01000025">
    <property type="protein sequence ID" value="SFG08175.1"/>
    <property type="molecule type" value="Genomic_DNA"/>
</dbReference>
<proteinExistence type="predicted"/>
<sequence length="208" mass="22576">MNSTKNETIGLLVIMKAKPGKEQDVKNFLLGGLALVNQEPQTVSWFAFQIDSKTFGIYDTFEVEEGRQAHLTGEVAKALLANAGDLLEDFDPSTDIQPTDVLASNHKSGLQNNGLLVIMKSKEAKTADVENFLNVGKQLVSDEPKTLSWYAIKIDATTYAIFDTFADDSGRDAHLTGKVAAALMENAPVLLEGFQATAIQKIDIIASK</sequence>